<evidence type="ECO:0000313" key="2">
    <source>
        <dbReference type="EMBL" id="PWQ96069.1"/>
    </source>
</evidence>
<dbReference type="OrthoDB" id="8592692at2"/>
<sequence length="136" mass="14109">MLKILSKSVLLLSAVVLLSACGGSSTTKMDKPKEPVKPAVSLGELARSLKTEPACIAKGGEWRRMGRIQQLSCVLPTSDAGKACTDSSQCEVSCLVSKPGVEAGTATVGQCNSSTDIFGCNMRVIDGKADGMLCID</sequence>
<comment type="caution">
    <text evidence="2">The sequence shown here is derived from an EMBL/GenBank/DDBJ whole genome shotgun (WGS) entry which is preliminary data.</text>
</comment>
<dbReference type="RefSeq" id="WP_109838192.1">
    <property type="nucleotide sequence ID" value="NZ_QGKM01000039.1"/>
</dbReference>
<evidence type="ECO:0000313" key="3">
    <source>
        <dbReference type="Proteomes" id="UP000245539"/>
    </source>
</evidence>
<dbReference type="Proteomes" id="UP000245539">
    <property type="component" value="Unassembled WGS sequence"/>
</dbReference>
<keyword evidence="3" id="KW-1185">Reference proteome</keyword>
<dbReference type="PROSITE" id="PS51257">
    <property type="entry name" value="PROKAR_LIPOPROTEIN"/>
    <property type="match status" value="1"/>
</dbReference>
<accession>A0A317CCF7</accession>
<protein>
    <recommendedName>
        <fullName evidence="4">Secreted protein</fullName>
    </recommendedName>
</protein>
<dbReference type="AlphaFoldDB" id="A0A317CCF7"/>
<gene>
    <name evidence="2" type="ORF">DKW60_13530</name>
</gene>
<feature type="chain" id="PRO_5016392005" description="Secreted protein" evidence="1">
    <location>
        <begin position="23"/>
        <end position="136"/>
    </location>
</feature>
<evidence type="ECO:0000256" key="1">
    <source>
        <dbReference type="SAM" id="SignalP"/>
    </source>
</evidence>
<dbReference type="EMBL" id="QGKM01000039">
    <property type="protein sequence ID" value="PWQ96069.1"/>
    <property type="molecule type" value="Genomic_DNA"/>
</dbReference>
<keyword evidence="1" id="KW-0732">Signal</keyword>
<organism evidence="2 3">
    <name type="scientific">Leucothrix pacifica</name>
    <dbReference type="NCBI Taxonomy" id="1247513"/>
    <lineage>
        <taxon>Bacteria</taxon>
        <taxon>Pseudomonadati</taxon>
        <taxon>Pseudomonadota</taxon>
        <taxon>Gammaproteobacteria</taxon>
        <taxon>Thiotrichales</taxon>
        <taxon>Thiotrichaceae</taxon>
        <taxon>Leucothrix</taxon>
    </lineage>
</organism>
<evidence type="ECO:0008006" key="4">
    <source>
        <dbReference type="Google" id="ProtNLM"/>
    </source>
</evidence>
<name>A0A317CCF7_9GAMM</name>
<proteinExistence type="predicted"/>
<reference evidence="2 3" key="1">
    <citation type="submission" date="2018-05" db="EMBL/GenBank/DDBJ databases">
        <title>Leucothrix arctica sp. nov., isolated from Arctic seawater.</title>
        <authorList>
            <person name="Choi A."/>
            <person name="Baek K."/>
        </authorList>
    </citation>
    <scope>NUCLEOTIDE SEQUENCE [LARGE SCALE GENOMIC DNA]</scope>
    <source>
        <strain evidence="2 3">JCM 18388</strain>
    </source>
</reference>
<feature type="signal peptide" evidence="1">
    <location>
        <begin position="1"/>
        <end position="22"/>
    </location>
</feature>